<evidence type="ECO:0000256" key="7">
    <source>
        <dbReference type="ARBA" id="ARBA00022982"/>
    </source>
</evidence>
<feature type="transmembrane region" description="Helical" evidence="10">
    <location>
        <begin position="48"/>
        <end position="68"/>
    </location>
</feature>
<reference evidence="11" key="1">
    <citation type="journal article" date="2020" name="mSystems">
        <title>Genome- and Community-Level Interaction Insights into Carbon Utilization and Element Cycling Functions of Hydrothermarchaeota in Hydrothermal Sediment.</title>
        <authorList>
            <person name="Zhou Z."/>
            <person name="Liu Y."/>
            <person name="Xu W."/>
            <person name="Pan J."/>
            <person name="Luo Z.H."/>
            <person name="Li M."/>
        </authorList>
    </citation>
    <scope>NUCLEOTIDE SEQUENCE [LARGE SCALE GENOMIC DNA]</scope>
    <source>
        <strain evidence="11">SpSt-747</strain>
    </source>
</reference>
<keyword evidence="5 10" id="KW-0812">Transmembrane</keyword>
<comment type="similarity">
    <text evidence="10">Belongs to the NqrB/RnfD family.</text>
</comment>
<dbReference type="InterPro" id="IPR011303">
    <property type="entry name" value="RnfD_bac"/>
</dbReference>
<name>A0A7V4DEM8_9BACT</name>
<protein>
    <recommendedName>
        <fullName evidence="10">Ion-translocating oxidoreductase complex subunit D</fullName>
        <ecNumber evidence="10">7.-.-.-</ecNumber>
    </recommendedName>
    <alternativeName>
        <fullName evidence="10">Rnf electron transport complex subunit D</fullName>
    </alternativeName>
</protein>
<keyword evidence="8 10" id="KW-1133">Transmembrane helix</keyword>
<comment type="subunit">
    <text evidence="10">The complex is composed of six subunits: RnfA, RnfB, RnfC, RnfD, RnfE and RnfG.</text>
</comment>
<dbReference type="PANTHER" id="PTHR30578:SF0">
    <property type="entry name" value="ION-TRANSLOCATING OXIDOREDUCTASE COMPLEX SUBUNIT D"/>
    <property type="match status" value="1"/>
</dbReference>
<keyword evidence="2 10" id="KW-0597">Phosphoprotein</keyword>
<evidence type="ECO:0000256" key="9">
    <source>
        <dbReference type="ARBA" id="ARBA00023136"/>
    </source>
</evidence>
<sequence length="329" mass="35370">MEELRLVTSAPPHLKSPVTVPWIMQQVVFALLPAAVWGVVFFGPRLALPPLVLSVLACVGFEALDCLAFRRSLTVGDWSAVVTGMLLGLSLPPGCPFWIPLVGGGVAILLGKQMFGGIGQNIFNPALVGRAVLLISWPKIMATWYVRPAFVLQPAQAATYATPVDVVTSATPLGIVKAYGYPAVWETGPNLLFRLFLGLIPGCIGEISALLLLLGFLYLLLRKVVQWDIPLFYALGLSLVALLARQNPLFHLFAGGAIMGACFMATDYTTSPMTSRGRMIFGFGAGALTGIIRWLGGYPEGVTFGILTMNALVPLLDRMLPRRFGVKKA</sequence>
<comment type="cofactor">
    <cofactor evidence="10">
        <name>FMN</name>
        <dbReference type="ChEBI" id="CHEBI:58210"/>
    </cofactor>
</comment>
<dbReference type="InterPro" id="IPR004338">
    <property type="entry name" value="NqrB/RnfD"/>
</dbReference>
<evidence type="ECO:0000256" key="3">
    <source>
        <dbReference type="ARBA" id="ARBA00022630"/>
    </source>
</evidence>
<dbReference type="GO" id="GO:0022900">
    <property type="term" value="P:electron transport chain"/>
    <property type="evidence" value="ECO:0007669"/>
    <property type="project" value="UniProtKB-UniRule"/>
</dbReference>
<evidence type="ECO:0000256" key="8">
    <source>
        <dbReference type="ARBA" id="ARBA00022989"/>
    </source>
</evidence>
<evidence type="ECO:0000313" key="11">
    <source>
        <dbReference type="EMBL" id="HGI30810.1"/>
    </source>
</evidence>
<dbReference type="NCBIfam" id="TIGR01946">
    <property type="entry name" value="rnfD"/>
    <property type="match status" value="1"/>
</dbReference>
<feature type="transmembrane region" description="Helical" evidence="10">
    <location>
        <begin position="302"/>
        <end position="320"/>
    </location>
</feature>
<evidence type="ECO:0000256" key="6">
    <source>
        <dbReference type="ARBA" id="ARBA00022967"/>
    </source>
</evidence>
<comment type="caution">
    <text evidence="11">The sequence shown here is derived from an EMBL/GenBank/DDBJ whole genome shotgun (WGS) entry which is preliminary data.</text>
</comment>
<feature type="transmembrane region" description="Helical" evidence="10">
    <location>
        <begin position="195"/>
        <end position="220"/>
    </location>
</feature>
<keyword evidence="10" id="KW-1003">Cell membrane</keyword>
<feature type="transmembrane region" description="Helical" evidence="10">
    <location>
        <begin position="250"/>
        <end position="268"/>
    </location>
</feature>
<comment type="subcellular location">
    <subcellularLocation>
        <location evidence="10">Cell membrane</location>
        <topology evidence="10">Multi-pass membrane protein</topology>
    </subcellularLocation>
</comment>
<gene>
    <name evidence="10" type="primary">rnfD</name>
    <name evidence="11" type="ORF">ENV30_05825</name>
</gene>
<keyword evidence="4 10" id="KW-0288">FMN</keyword>
<dbReference type="Pfam" id="PF03116">
    <property type="entry name" value="NQR2_RnfD_RnfE"/>
    <property type="match status" value="1"/>
</dbReference>
<dbReference type="EC" id="7.-.-.-" evidence="10"/>
<evidence type="ECO:0000256" key="2">
    <source>
        <dbReference type="ARBA" id="ARBA00022553"/>
    </source>
</evidence>
<keyword evidence="9 10" id="KW-0472">Membrane</keyword>
<evidence type="ECO:0000256" key="4">
    <source>
        <dbReference type="ARBA" id="ARBA00022643"/>
    </source>
</evidence>
<dbReference type="GO" id="GO:0055085">
    <property type="term" value="P:transmembrane transport"/>
    <property type="evidence" value="ECO:0007669"/>
    <property type="project" value="InterPro"/>
</dbReference>
<keyword evidence="6 10" id="KW-1278">Translocase</keyword>
<evidence type="ECO:0000256" key="1">
    <source>
        <dbReference type="ARBA" id="ARBA00022448"/>
    </source>
</evidence>
<keyword evidence="1 10" id="KW-0813">Transport</keyword>
<proteinExistence type="inferred from homology"/>
<dbReference type="GO" id="GO:0005886">
    <property type="term" value="C:plasma membrane"/>
    <property type="evidence" value="ECO:0007669"/>
    <property type="project" value="UniProtKB-SubCell"/>
</dbReference>
<feature type="transmembrane region" description="Helical" evidence="10">
    <location>
        <begin position="227"/>
        <end position="244"/>
    </location>
</feature>
<comment type="function">
    <text evidence="10">Part of a membrane-bound complex that couples electron transfer with translocation of ions across the membrane.</text>
</comment>
<dbReference type="HAMAP" id="MF_00462">
    <property type="entry name" value="RsxD_RnfD"/>
    <property type="match status" value="1"/>
</dbReference>
<dbReference type="AlphaFoldDB" id="A0A7V4DEM8"/>
<keyword evidence="3 10" id="KW-0285">Flavoprotein</keyword>
<accession>A0A7V4DEM8</accession>
<feature type="modified residue" description="FMN phosphoryl threonine" evidence="10">
    <location>
        <position position="171"/>
    </location>
</feature>
<evidence type="ECO:0000256" key="10">
    <source>
        <dbReference type="HAMAP-Rule" id="MF_00462"/>
    </source>
</evidence>
<feature type="transmembrane region" description="Helical" evidence="10">
    <location>
        <begin position="97"/>
        <end position="115"/>
    </location>
</feature>
<keyword evidence="7 10" id="KW-0249">Electron transport</keyword>
<organism evidence="11">
    <name type="scientific">Candidatus Caldatribacterium californiense</name>
    <dbReference type="NCBI Taxonomy" id="1454726"/>
    <lineage>
        <taxon>Bacteria</taxon>
        <taxon>Pseudomonadati</taxon>
        <taxon>Atribacterota</taxon>
        <taxon>Atribacteria</taxon>
        <taxon>Atribacterales</taxon>
        <taxon>Candidatus Caldatribacteriaceae</taxon>
        <taxon>Candidatus Caldatribacterium</taxon>
    </lineage>
</organism>
<dbReference type="EMBL" id="DTFV01000083">
    <property type="protein sequence ID" value="HGI30810.1"/>
    <property type="molecule type" value="Genomic_DNA"/>
</dbReference>
<evidence type="ECO:0000256" key="5">
    <source>
        <dbReference type="ARBA" id="ARBA00022692"/>
    </source>
</evidence>
<dbReference type="PANTHER" id="PTHR30578">
    <property type="entry name" value="ELECTRON TRANSPORT COMPLEX PROTEIN RNFD"/>
    <property type="match status" value="1"/>
</dbReference>
<feature type="transmembrane region" description="Helical" evidence="10">
    <location>
        <begin position="20"/>
        <end position="42"/>
    </location>
</feature>